<dbReference type="GO" id="GO:0046872">
    <property type="term" value="F:metal ion binding"/>
    <property type="evidence" value="ECO:0007669"/>
    <property type="project" value="UniProtKB-KW"/>
</dbReference>
<evidence type="ECO:0000256" key="1">
    <source>
        <dbReference type="ARBA" id="ARBA00022723"/>
    </source>
</evidence>
<evidence type="ECO:0000256" key="2">
    <source>
        <dbReference type="ARBA" id="ARBA00023002"/>
    </source>
</evidence>
<evidence type="ECO:0000313" key="5">
    <source>
        <dbReference type="EMBL" id="CAG9981060.1"/>
    </source>
</evidence>
<dbReference type="InterPro" id="IPR002227">
    <property type="entry name" value="Tyrosinase_Cu-bd"/>
</dbReference>
<dbReference type="PANTHER" id="PTHR11474">
    <property type="entry name" value="TYROSINASE FAMILY MEMBER"/>
    <property type="match status" value="1"/>
</dbReference>
<dbReference type="EMBL" id="CABFNO020001323">
    <property type="protein sequence ID" value="CAG9981060.1"/>
    <property type="molecule type" value="Genomic_DNA"/>
</dbReference>
<feature type="signal peptide" evidence="3">
    <location>
        <begin position="1"/>
        <end position="24"/>
    </location>
</feature>
<name>A0A9N9XZG9_9HYPO</name>
<gene>
    <name evidence="5" type="ORF">CBYS24578_00008068</name>
</gene>
<reference evidence="5" key="1">
    <citation type="submission" date="2021-10" db="EMBL/GenBank/DDBJ databases">
        <authorList>
            <person name="Piombo E."/>
        </authorList>
    </citation>
    <scope>NUCLEOTIDE SEQUENCE</scope>
</reference>
<feature type="domain" description="Tyrosinase copper-binding" evidence="4">
    <location>
        <begin position="121"/>
        <end position="138"/>
    </location>
</feature>
<keyword evidence="2" id="KW-0560">Oxidoreductase</keyword>
<dbReference type="Pfam" id="PF00264">
    <property type="entry name" value="Tyrosinase"/>
    <property type="match status" value="1"/>
</dbReference>
<dbReference type="InterPro" id="IPR050316">
    <property type="entry name" value="Tyrosinase/Hemocyanin"/>
</dbReference>
<dbReference type="PANTHER" id="PTHR11474:SF125">
    <property type="entry name" value="N-ACETYL-6-HYDROXYTRYPTOPHAN OXIDASE IVOB-RELATED"/>
    <property type="match status" value="1"/>
</dbReference>
<dbReference type="Gene3D" id="1.10.1280.10">
    <property type="entry name" value="Di-copper center containing domain from catechol oxidase"/>
    <property type="match status" value="1"/>
</dbReference>
<evidence type="ECO:0000313" key="6">
    <source>
        <dbReference type="Proteomes" id="UP000754883"/>
    </source>
</evidence>
<keyword evidence="3" id="KW-0732">Signal</keyword>
<dbReference type="GO" id="GO:0016491">
    <property type="term" value="F:oxidoreductase activity"/>
    <property type="evidence" value="ECO:0007669"/>
    <property type="project" value="UniProtKB-KW"/>
</dbReference>
<dbReference type="PROSITE" id="PS00497">
    <property type="entry name" value="TYROSINASE_1"/>
    <property type="match status" value="1"/>
</dbReference>
<protein>
    <recommendedName>
        <fullName evidence="4">Tyrosinase copper-binding domain-containing protein</fullName>
    </recommendedName>
</protein>
<comment type="caution">
    <text evidence="5">The sequence shown here is derived from an EMBL/GenBank/DDBJ whole genome shotgun (WGS) entry which is preliminary data.</text>
</comment>
<dbReference type="Proteomes" id="UP000754883">
    <property type="component" value="Unassembled WGS sequence"/>
</dbReference>
<accession>A0A9N9XZG9</accession>
<dbReference type="InterPro" id="IPR008922">
    <property type="entry name" value="Di-copper_centre_dom_sf"/>
</dbReference>
<evidence type="ECO:0000259" key="4">
    <source>
        <dbReference type="PROSITE" id="PS00497"/>
    </source>
</evidence>
<feature type="chain" id="PRO_5040380080" description="Tyrosinase copper-binding domain-containing protein" evidence="3">
    <location>
        <begin position="25"/>
        <end position="390"/>
    </location>
</feature>
<proteinExistence type="predicted"/>
<evidence type="ECO:0000256" key="3">
    <source>
        <dbReference type="SAM" id="SignalP"/>
    </source>
</evidence>
<dbReference type="SUPFAM" id="SSF48056">
    <property type="entry name" value="Di-copper centre-containing domain"/>
    <property type="match status" value="1"/>
</dbReference>
<dbReference type="AlphaFoldDB" id="A0A9N9XZG9"/>
<keyword evidence="1" id="KW-0479">Metal-binding</keyword>
<sequence length="390" mass="43550">MYKIIPFLFSPLLASAWTPASTEGSDYLAAESLEILTNVVNNGSLAEHLVTLGVSQTCNISKAVVRREYSNLSDDEKLEYTAAVQCLMSLPAKVSPHLVPGAKSRYDDFVATHINQTDFIHQNGPFLFWHRLFMWTFEQTLRDECGYTGYLPYWNYGKSAEDILNSPYFDGSETSQGGNGVYQEHNDTVITPLVTIPSETGGGCITGPYANNMANISATEPFFSGVKTGELFAYEPRCIRRDISTNLAQSWATDNYTVDQLTNPDFQTDFGAFQNQLDNVGSNTNGRWPLHLYGHYAMNGDPGGDFYNSPNEPMFWLNHANIDRLWWIWQNQKPIDRAFMINGTMTTGNEPPSADATMEDIIDMGDYVGGSSAIKHHVSTVAGQYCYIYL</sequence>
<dbReference type="PRINTS" id="PR00092">
    <property type="entry name" value="TYROSINASE"/>
</dbReference>
<dbReference type="OrthoDB" id="6132182at2759"/>
<keyword evidence="6" id="KW-1185">Reference proteome</keyword>
<organism evidence="5 6">
    <name type="scientific">Clonostachys byssicola</name>
    <dbReference type="NCBI Taxonomy" id="160290"/>
    <lineage>
        <taxon>Eukaryota</taxon>
        <taxon>Fungi</taxon>
        <taxon>Dikarya</taxon>
        <taxon>Ascomycota</taxon>
        <taxon>Pezizomycotina</taxon>
        <taxon>Sordariomycetes</taxon>
        <taxon>Hypocreomycetidae</taxon>
        <taxon>Hypocreales</taxon>
        <taxon>Bionectriaceae</taxon>
        <taxon>Clonostachys</taxon>
    </lineage>
</organism>